<dbReference type="Ensembl" id="ENSACLT00000026418.2">
    <property type="protein sequence ID" value="ENSACLP00000025805.2"/>
    <property type="gene ID" value="ENSACLG00000017563.2"/>
</dbReference>
<dbReference type="AlphaFoldDB" id="A0A3P8Q8I9"/>
<protein>
    <submittedName>
        <fullName evidence="1">Uncharacterized protein</fullName>
    </submittedName>
</protein>
<name>A0A3P8Q8I9_ASTCA</name>
<evidence type="ECO:0000313" key="1">
    <source>
        <dbReference type="Ensembl" id="ENSACLP00000025805.2"/>
    </source>
</evidence>
<keyword evidence="2" id="KW-1185">Reference proteome</keyword>
<dbReference type="Proteomes" id="UP000265100">
    <property type="component" value="Chromosome 4"/>
</dbReference>
<dbReference type="GeneTree" id="ENSGT00940000178400"/>
<reference evidence="1" key="2">
    <citation type="submission" date="2025-08" db="UniProtKB">
        <authorList>
            <consortium name="Ensembl"/>
        </authorList>
    </citation>
    <scope>IDENTIFICATION</scope>
</reference>
<sequence>MENTYTYSKHCCEFGRQCHLALNFSQKSHWDLATQTGVEMSEHEGCSQGLNHQPSDYGGGWPKDIDPAEKKQTSLFRNKVEKDESYINSVLQLCRVRSK</sequence>
<dbReference type="STRING" id="8154.ENSACLP00000025805"/>
<reference evidence="1" key="1">
    <citation type="submission" date="2018-05" db="EMBL/GenBank/DDBJ databases">
        <authorList>
            <person name="Datahose"/>
        </authorList>
    </citation>
    <scope>NUCLEOTIDE SEQUENCE</scope>
</reference>
<proteinExistence type="predicted"/>
<organism evidence="1 2">
    <name type="scientific">Astatotilapia calliptera</name>
    <name type="common">Eastern happy</name>
    <name type="synonym">Chromis callipterus</name>
    <dbReference type="NCBI Taxonomy" id="8154"/>
    <lineage>
        <taxon>Eukaryota</taxon>
        <taxon>Metazoa</taxon>
        <taxon>Chordata</taxon>
        <taxon>Craniata</taxon>
        <taxon>Vertebrata</taxon>
        <taxon>Euteleostomi</taxon>
        <taxon>Actinopterygii</taxon>
        <taxon>Neopterygii</taxon>
        <taxon>Teleostei</taxon>
        <taxon>Neoteleostei</taxon>
        <taxon>Acanthomorphata</taxon>
        <taxon>Ovalentaria</taxon>
        <taxon>Cichlomorphae</taxon>
        <taxon>Cichliformes</taxon>
        <taxon>Cichlidae</taxon>
        <taxon>African cichlids</taxon>
        <taxon>Pseudocrenilabrinae</taxon>
        <taxon>Haplochromini</taxon>
        <taxon>Astatotilapia</taxon>
    </lineage>
</organism>
<reference evidence="1" key="3">
    <citation type="submission" date="2025-09" db="UniProtKB">
        <authorList>
            <consortium name="Ensembl"/>
        </authorList>
    </citation>
    <scope>IDENTIFICATION</scope>
</reference>
<evidence type="ECO:0000313" key="2">
    <source>
        <dbReference type="Proteomes" id="UP000265100"/>
    </source>
</evidence>
<accession>A0A3P8Q8I9</accession>